<evidence type="ECO:0000313" key="2">
    <source>
        <dbReference type="Proteomes" id="UP000824540"/>
    </source>
</evidence>
<dbReference type="EMBL" id="JAFBMS010000249">
    <property type="protein sequence ID" value="KAG9332240.1"/>
    <property type="molecule type" value="Genomic_DNA"/>
</dbReference>
<comment type="caution">
    <text evidence="1">The sequence shown here is derived from an EMBL/GenBank/DDBJ whole genome shotgun (WGS) entry which is preliminary data.</text>
</comment>
<accession>A0A8T2MYG2</accession>
<keyword evidence="2" id="KW-1185">Reference proteome</keyword>
<name>A0A8T2MYG2_9TELE</name>
<organism evidence="1 2">
    <name type="scientific">Albula glossodonta</name>
    <name type="common">roundjaw bonefish</name>
    <dbReference type="NCBI Taxonomy" id="121402"/>
    <lineage>
        <taxon>Eukaryota</taxon>
        <taxon>Metazoa</taxon>
        <taxon>Chordata</taxon>
        <taxon>Craniata</taxon>
        <taxon>Vertebrata</taxon>
        <taxon>Euteleostomi</taxon>
        <taxon>Actinopterygii</taxon>
        <taxon>Neopterygii</taxon>
        <taxon>Teleostei</taxon>
        <taxon>Albuliformes</taxon>
        <taxon>Albulidae</taxon>
        <taxon>Albula</taxon>
    </lineage>
</organism>
<reference evidence="1" key="1">
    <citation type="thesis" date="2021" institute="BYU ScholarsArchive" country="Provo, UT, USA">
        <title>Applications of and Algorithms for Genome Assembly and Genomic Analyses with an Emphasis on Marine Teleosts.</title>
        <authorList>
            <person name="Pickett B.D."/>
        </authorList>
    </citation>
    <scope>NUCLEOTIDE SEQUENCE</scope>
    <source>
        <strain evidence="1">HI-2016</strain>
    </source>
</reference>
<evidence type="ECO:0000313" key="1">
    <source>
        <dbReference type="EMBL" id="KAG9332240.1"/>
    </source>
</evidence>
<dbReference type="Proteomes" id="UP000824540">
    <property type="component" value="Unassembled WGS sequence"/>
</dbReference>
<protein>
    <submittedName>
        <fullName evidence="1">Uncharacterized protein</fullName>
    </submittedName>
</protein>
<sequence>MRPSDGWDILDRSLSSLWNIPIVSGQHLDRQWNGLSASITQAESERRLMEAVKTHYQFEETLNVGDHGN</sequence>
<dbReference type="AlphaFoldDB" id="A0A8T2MYG2"/>
<gene>
    <name evidence="1" type="ORF">JZ751_015531</name>
</gene>
<proteinExistence type="predicted"/>